<keyword evidence="1" id="KW-0285">Flavoprotein</keyword>
<dbReference type="EC" id="1.13.12.16" evidence="4"/>
<dbReference type="CDD" id="cd04730">
    <property type="entry name" value="NPD_like"/>
    <property type="match status" value="1"/>
</dbReference>
<accession>A0A852ZLJ5</accession>
<reference evidence="4 5" key="1">
    <citation type="submission" date="2020-07" db="EMBL/GenBank/DDBJ databases">
        <title>Sequencing the genomes of 1000 actinobacteria strains.</title>
        <authorList>
            <person name="Klenk H.-P."/>
        </authorList>
    </citation>
    <scope>NUCLEOTIDE SEQUENCE [LARGE SCALE GENOMIC DNA]</scope>
    <source>
        <strain evidence="4 5">DSM 18448</strain>
    </source>
</reference>
<name>A0A852ZLJ5_9ACTN</name>
<sequence length="320" mass="33078">MTLSTVFTEMFGIRHPVAPAPMGGSAGGALAAAVSEGGGLGILGGGQGDREWLDRELSIVAETTDRPWSVGFLTWAVDAAVIEWTLERGPAAVMLSFGDPAPFAERVRAAGVKLIVQVTDLEEARQAVDVGADVIVAQGTEAGGHGARRGRSTLTFVPVVADLVAPLPVLAAGGIADGRGLAAALTLGAAGALVGTRFQATFEALVDPSIAKAIVEGRGDDTERSRVLDIARGSRWPSNYAARTLGHPYLDRWRGREAELAGDTSAIQAYQAEVTRGELPPLPVWAGECVDLVDGLLPAANVVRAMVAGAESALARVTRS</sequence>
<keyword evidence="2" id="KW-0288">FMN</keyword>
<keyword evidence="4" id="KW-0503">Monooxygenase</keyword>
<evidence type="ECO:0000313" key="5">
    <source>
        <dbReference type="Proteomes" id="UP000579605"/>
    </source>
</evidence>
<dbReference type="InterPro" id="IPR004136">
    <property type="entry name" value="NMO"/>
</dbReference>
<evidence type="ECO:0000313" key="4">
    <source>
        <dbReference type="EMBL" id="NYH90389.1"/>
    </source>
</evidence>
<evidence type="ECO:0000256" key="1">
    <source>
        <dbReference type="ARBA" id="ARBA00022630"/>
    </source>
</evidence>
<gene>
    <name evidence="4" type="ORF">F4554_003027</name>
</gene>
<keyword evidence="3 4" id="KW-0560">Oxidoreductase</keyword>
<dbReference type="RefSeq" id="WP_179787945.1">
    <property type="nucleotide sequence ID" value="NZ_BAAARR010000016.1"/>
</dbReference>
<dbReference type="InterPro" id="IPR013785">
    <property type="entry name" value="Aldolase_TIM"/>
</dbReference>
<keyword evidence="5" id="KW-1185">Reference proteome</keyword>
<comment type="caution">
    <text evidence="4">The sequence shown here is derived from an EMBL/GenBank/DDBJ whole genome shotgun (WGS) entry which is preliminary data.</text>
</comment>
<dbReference type="AlphaFoldDB" id="A0A852ZLJ5"/>
<dbReference type="Pfam" id="PF03060">
    <property type="entry name" value="NMO"/>
    <property type="match status" value="2"/>
</dbReference>
<evidence type="ECO:0000256" key="3">
    <source>
        <dbReference type="ARBA" id="ARBA00023002"/>
    </source>
</evidence>
<dbReference type="GO" id="GO:0018580">
    <property type="term" value="F:nitronate monooxygenase activity"/>
    <property type="evidence" value="ECO:0007669"/>
    <property type="project" value="UniProtKB-EC"/>
</dbReference>
<proteinExistence type="predicted"/>
<organism evidence="4 5">
    <name type="scientific">Actinopolymorpha rutila</name>
    <dbReference type="NCBI Taxonomy" id="446787"/>
    <lineage>
        <taxon>Bacteria</taxon>
        <taxon>Bacillati</taxon>
        <taxon>Actinomycetota</taxon>
        <taxon>Actinomycetes</taxon>
        <taxon>Propionibacteriales</taxon>
        <taxon>Actinopolymorphaceae</taxon>
        <taxon>Actinopolymorpha</taxon>
    </lineage>
</organism>
<dbReference type="SUPFAM" id="SSF51412">
    <property type="entry name" value="Inosine monophosphate dehydrogenase (IMPDH)"/>
    <property type="match status" value="1"/>
</dbReference>
<dbReference type="PANTHER" id="PTHR32332:SF31">
    <property type="entry name" value="2-NITROPROPANE DIOXYGENASE FAMILY, PUTATIVE (AFU_ORTHOLOGUE AFUA_2G09850)-RELATED"/>
    <property type="match status" value="1"/>
</dbReference>
<dbReference type="PANTHER" id="PTHR32332">
    <property type="entry name" value="2-NITROPROPANE DIOXYGENASE"/>
    <property type="match status" value="1"/>
</dbReference>
<dbReference type="Proteomes" id="UP000579605">
    <property type="component" value="Unassembled WGS sequence"/>
</dbReference>
<dbReference type="EMBL" id="JACBZH010000001">
    <property type="protein sequence ID" value="NYH90389.1"/>
    <property type="molecule type" value="Genomic_DNA"/>
</dbReference>
<evidence type="ECO:0000256" key="2">
    <source>
        <dbReference type="ARBA" id="ARBA00022643"/>
    </source>
</evidence>
<dbReference type="Gene3D" id="3.20.20.70">
    <property type="entry name" value="Aldolase class I"/>
    <property type="match status" value="1"/>
</dbReference>
<protein>
    <submittedName>
        <fullName evidence="4">Nitronate monooxygenase</fullName>
        <ecNumber evidence="4">1.13.12.16</ecNumber>
    </submittedName>
</protein>